<dbReference type="InterPro" id="IPR037171">
    <property type="entry name" value="NagB/RpiA_transferase-like"/>
</dbReference>
<dbReference type="AlphaFoldDB" id="A0A1F2PLL1"/>
<reference evidence="8" key="3">
    <citation type="submission" date="2021-11" db="EMBL/GenBank/DDBJ databases">
        <title>Isoprene-degrading acetogen.</title>
        <authorList>
            <person name="Yang Y."/>
            <person name="Jin H."/>
            <person name="Yan J."/>
        </authorList>
    </citation>
    <scope>NUCLEOTIDE SEQUENCE</scope>
    <source>
        <strain evidence="8">Berkeley</strain>
    </source>
</reference>
<evidence type="ECO:0000313" key="9">
    <source>
        <dbReference type="Proteomes" id="UP000176244"/>
    </source>
</evidence>
<dbReference type="Pfam" id="PF13412">
    <property type="entry name" value="HTH_24"/>
    <property type="match status" value="1"/>
</dbReference>
<evidence type="ECO:0000313" key="7">
    <source>
        <dbReference type="EMBL" id="TYC83850.1"/>
    </source>
</evidence>
<evidence type="ECO:0000256" key="2">
    <source>
        <dbReference type="ARBA" id="ARBA00023015"/>
    </source>
</evidence>
<dbReference type="EMBL" id="VSLA01000028">
    <property type="protein sequence ID" value="TYC83850.1"/>
    <property type="molecule type" value="Genomic_DNA"/>
</dbReference>
<dbReference type="STRING" id="52694.ACWI_08710"/>
<dbReference type="Pfam" id="PF04198">
    <property type="entry name" value="Sugar-bind"/>
    <property type="match status" value="1"/>
</dbReference>
<feature type="domain" description="Sugar-binding" evidence="5">
    <location>
        <begin position="64"/>
        <end position="314"/>
    </location>
</feature>
<keyword evidence="3" id="KW-0238">DNA-binding</keyword>
<dbReference type="GO" id="GO:0030246">
    <property type="term" value="F:carbohydrate binding"/>
    <property type="evidence" value="ECO:0007669"/>
    <property type="project" value="InterPro"/>
</dbReference>
<dbReference type="InterPro" id="IPR051054">
    <property type="entry name" value="SorC_transcr_regulators"/>
</dbReference>
<keyword evidence="4" id="KW-0804">Transcription</keyword>
<dbReference type="Proteomes" id="UP000176244">
    <property type="component" value="Unassembled WGS sequence"/>
</dbReference>
<evidence type="ECO:0000256" key="3">
    <source>
        <dbReference type="ARBA" id="ARBA00023125"/>
    </source>
</evidence>
<dbReference type="Gene3D" id="1.10.10.60">
    <property type="entry name" value="Homeodomain-like"/>
    <property type="match status" value="1"/>
</dbReference>
<evidence type="ECO:0000313" key="11">
    <source>
        <dbReference type="Proteomes" id="UP001163550"/>
    </source>
</evidence>
<dbReference type="SUPFAM" id="SSF100950">
    <property type="entry name" value="NagB/RpiA/CoA transferase-like"/>
    <property type="match status" value="1"/>
</dbReference>
<name>A0A1F2PLL1_9FIRM</name>
<evidence type="ECO:0000259" key="5">
    <source>
        <dbReference type="Pfam" id="PF04198"/>
    </source>
</evidence>
<sequence length="336" mass="37265">MKKVVDDERLMVKICEMYYNQDINQKLIAKELGLSRPTVSRILQNAKERGIVKIIIDPIFGNNYVDLEKKLESRYGLKEVFIVDMKQDSRDQKDELAKATANYLERLIKDDTIIGVSMGSSIGQIYRFISKGTSKRVTFIPLIGGIGHLGMELHSNTIVEALAKAFGGVSYLLHAPARVSGIKIKEELMKEPDIKRIIKMGDGLDVAVVGIGVPNRGSAIMSTGYYDEKDMETMRKKNVVGDVCMQFFDINGSTEAFESDNCVIGVDIKKLRRVPHSIGVASGSEKARAIQGAIKGGFINVLVTDVECGKKLLEFDDVFEHVEKIGFGTPEIKRAD</sequence>
<dbReference type="EMBL" id="CP087994">
    <property type="protein sequence ID" value="UYO62261.1"/>
    <property type="molecule type" value="Genomic_DNA"/>
</dbReference>
<accession>A0A1F2PLL1</accession>
<gene>
    <name evidence="6" type="primary">sorC_1</name>
    <name evidence="6" type="ORF">ACWI_08710</name>
    <name evidence="7" type="ORF">FXB42_14465</name>
    <name evidence="8" type="ORF">LNN31_15950</name>
</gene>
<protein>
    <submittedName>
        <fullName evidence="6">Sorbitol operon regulator</fullName>
    </submittedName>
    <submittedName>
        <fullName evidence="7">Sugar-binding transcriptional regulator</fullName>
    </submittedName>
</protein>
<evidence type="ECO:0000313" key="10">
    <source>
        <dbReference type="Proteomes" id="UP000322619"/>
    </source>
</evidence>
<dbReference type="EMBL" id="LKEU01000018">
    <property type="protein sequence ID" value="OFV71566.1"/>
    <property type="molecule type" value="Genomic_DNA"/>
</dbReference>
<dbReference type="SUPFAM" id="SSF46689">
    <property type="entry name" value="Homeodomain-like"/>
    <property type="match status" value="1"/>
</dbReference>
<dbReference type="PANTHER" id="PTHR34294">
    <property type="entry name" value="TRANSCRIPTIONAL REGULATOR-RELATED"/>
    <property type="match status" value="1"/>
</dbReference>
<keyword evidence="2" id="KW-0805">Transcription regulation</keyword>
<dbReference type="RefSeq" id="WP_070370215.1">
    <property type="nucleotide sequence ID" value="NZ_CABIIK010000004.1"/>
</dbReference>
<dbReference type="Proteomes" id="UP000322619">
    <property type="component" value="Unassembled WGS sequence"/>
</dbReference>
<comment type="similarity">
    <text evidence="1">Belongs to the SorC transcriptional regulatory family.</text>
</comment>
<organism evidence="6 9">
    <name type="scientific">Acetobacterium wieringae</name>
    <dbReference type="NCBI Taxonomy" id="52694"/>
    <lineage>
        <taxon>Bacteria</taxon>
        <taxon>Bacillati</taxon>
        <taxon>Bacillota</taxon>
        <taxon>Clostridia</taxon>
        <taxon>Eubacteriales</taxon>
        <taxon>Eubacteriaceae</taxon>
        <taxon>Acetobacterium</taxon>
    </lineage>
</organism>
<proteinExistence type="inferred from homology"/>
<dbReference type="OrthoDB" id="58802at2"/>
<dbReference type="GO" id="GO:0003677">
    <property type="term" value="F:DNA binding"/>
    <property type="evidence" value="ECO:0007669"/>
    <property type="project" value="UniProtKB-KW"/>
</dbReference>
<dbReference type="InterPro" id="IPR009057">
    <property type="entry name" value="Homeodomain-like_sf"/>
</dbReference>
<dbReference type="InterPro" id="IPR007324">
    <property type="entry name" value="Sugar-bd_dom_put"/>
</dbReference>
<dbReference type="Gene3D" id="3.40.50.1360">
    <property type="match status" value="1"/>
</dbReference>
<reference evidence="7 10" key="2">
    <citation type="submission" date="2019-08" db="EMBL/GenBank/DDBJ databases">
        <title>Isolation and enrichment of carboxydotrophic bacteria from anaerobic sludge for the production of bio-based chemicals from syngas.</title>
        <authorList>
            <person name="Antares A.L."/>
            <person name="Moreira J."/>
            <person name="Diender M."/>
            <person name="Parshina S.N."/>
            <person name="Stams A.J.M."/>
            <person name="Alves M."/>
            <person name="Alves J.I."/>
            <person name="Sousa D.Z."/>
        </authorList>
    </citation>
    <scope>NUCLEOTIDE SEQUENCE [LARGE SCALE GENOMIC DNA]</scope>
    <source>
        <strain evidence="7 10">JM</strain>
    </source>
</reference>
<evidence type="ECO:0000256" key="4">
    <source>
        <dbReference type="ARBA" id="ARBA00023163"/>
    </source>
</evidence>
<keyword evidence="11" id="KW-1185">Reference proteome</keyword>
<dbReference type="PANTHER" id="PTHR34294:SF1">
    <property type="entry name" value="TRANSCRIPTIONAL REGULATOR LSRR"/>
    <property type="match status" value="1"/>
</dbReference>
<evidence type="ECO:0000256" key="1">
    <source>
        <dbReference type="ARBA" id="ARBA00010466"/>
    </source>
</evidence>
<evidence type="ECO:0000313" key="8">
    <source>
        <dbReference type="EMBL" id="UYO62261.1"/>
    </source>
</evidence>
<dbReference type="Proteomes" id="UP001163550">
    <property type="component" value="Chromosome"/>
</dbReference>
<reference evidence="6 9" key="1">
    <citation type="submission" date="2015-09" db="EMBL/GenBank/DDBJ databases">
        <title>Genome sequence of Acetobacterium wieringae DSM 1911.</title>
        <authorList>
            <person name="Poehlein A."/>
            <person name="Bengelsdorf F.R."/>
            <person name="Schiel-Bengelsdorf B."/>
            <person name="Duerre P."/>
            <person name="Daniel R."/>
        </authorList>
    </citation>
    <scope>NUCLEOTIDE SEQUENCE [LARGE SCALE GENOMIC DNA]</scope>
    <source>
        <strain evidence="6 9">DSM 1911</strain>
    </source>
</reference>
<evidence type="ECO:0000313" key="6">
    <source>
        <dbReference type="EMBL" id="OFV71566.1"/>
    </source>
</evidence>